<feature type="compositionally biased region" description="Low complexity" evidence="1">
    <location>
        <begin position="106"/>
        <end position="119"/>
    </location>
</feature>
<name>A0A812Q019_SYMPI</name>
<keyword evidence="3" id="KW-1185">Reference proteome</keyword>
<evidence type="ECO:0000313" key="3">
    <source>
        <dbReference type="Proteomes" id="UP000649617"/>
    </source>
</evidence>
<dbReference type="EMBL" id="CAJNIZ010016393">
    <property type="protein sequence ID" value="CAE7385336.1"/>
    <property type="molecule type" value="Genomic_DNA"/>
</dbReference>
<feature type="region of interest" description="Disordered" evidence="1">
    <location>
        <begin position="95"/>
        <end position="119"/>
    </location>
</feature>
<evidence type="ECO:0000313" key="2">
    <source>
        <dbReference type="EMBL" id="CAE7385336.1"/>
    </source>
</evidence>
<evidence type="ECO:0000256" key="1">
    <source>
        <dbReference type="SAM" id="MobiDB-lite"/>
    </source>
</evidence>
<dbReference type="AlphaFoldDB" id="A0A812Q019"/>
<feature type="non-terminal residue" evidence="2">
    <location>
        <position position="1"/>
    </location>
</feature>
<proteinExistence type="predicted"/>
<accession>A0A812Q019</accession>
<dbReference type="OrthoDB" id="443265at2759"/>
<organism evidence="2 3">
    <name type="scientific">Symbiodinium pilosum</name>
    <name type="common">Dinoflagellate</name>
    <dbReference type="NCBI Taxonomy" id="2952"/>
    <lineage>
        <taxon>Eukaryota</taxon>
        <taxon>Sar</taxon>
        <taxon>Alveolata</taxon>
        <taxon>Dinophyceae</taxon>
        <taxon>Suessiales</taxon>
        <taxon>Symbiodiniaceae</taxon>
        <taxon>Symbiodinium</taxon>
    </lineage>
</organism>
<dbReference type="Proteomes" id="UP000649617">
    <property type="component" value="Unassembled WGS sequence"/>
</dbReference>
<protein>
    <submittedName>
        <fullName evidence="2">Uncharacterized protein</fullName>
    </submittedName>
</protein>
<gene>
    <name evidence="2" type="ORF">SPIL2461_LOCUS9425</name>
</gene>
<reference evidence="2" key="1">
    <citation type="submission" date="2021-02" db="EMBL/GenBank/DDBJ databases">
        <authorList>
            <person name="Dougan E. K."/>
            <person name="Rhodes N."/>
            <person name="Thang M."/>
            <person name="Chan C."/>
        </authorList>
    </citation>
    <scope>NUCLEOTIDE SEQUENCE</scope>
</reference>
<comment type="caution">
    <text evidence="2">The sequence shown here is derived from an EMBL/GenBank/DDBJ whole genome shotgun (WGS) entry which is preliminary data.</text>
</comment>
<feature type="non-terminal residue" evidence="2">
    <location>
        <position position="631"/>
    </location>
</feature>
<sequence>MKATMGARVRPGTAMLDGITSASNDAIPGLLRRARSSNSIARPLSGDVLRAFDTYNNDLAAVAEGDQFASQLRVSAVILYGDHFSNASYLPAVAPPAGSARRRAPSTRGPAKSTASSVVSKKSLIQESFRTEEEKHKKFSDAVKKEISNLTSILMDLNSDNERLQKIKSGAALDKLCVKISDEIENLKLTRGQAKGLLTELRKRAILRRWMKALISCCLEDSLGETYGSGLLSGFSSRPLREDEFHGRVRKAGLALQTEVTFVATPVIQGDEEASALITEGFLETMYPSPAALETYWARLLPDFEDHWLRRCPERWSTSIPIVIWGDEGYMIYSLLASRYYIRDHINESLNQLNIAVVNDLNNLMSSGIAASSGVCFKCLASRGNHCFSLVYTDVTESAGWRETIGVLDPWVFPSAFCKLRGFDQKMVQIDFMHTFQLGVCQDLIGSIIKILCRTRGMFPGHTIALRLNQLFAEIKAWARENGQQISLKRLRKKTLSWSKGCPVFKSKAADSTVFLRFLSEKLQREPPAPGSPYPGLVAAAWAADQLSGCLMRADTFLTADEKHHTTVIANVFLTTYAGLASEAVERGEYYFKMRPKFHYLQHMLEDDRCFAKLATEPQNASCYVATLKLL</sequence>